<dbReference type="EMBL" id="CM055731">
    <property type="protein sequence ID" value="KAJ8013015.1"/>
    <property type="molecule type" value="Genomic_DNA"/>
</dbReference>
<evidence type="ECO:0000313" key="1">
    <source>
        <dbReference type="EMBL" id="KAJ8013015.1"/>
    </source>
</evidence>
<proteinExistence type="predicted"/>
<organism evidence="1 2">
    <name type="scientific">Dallia pectoralis</name>
    <name type="common">Alaska blackfish</name>
    <dbReference type="NCBI Taxonomy" id="75939"/>
    <lineage>
        <taxon>Eukaryota</taxon>
        <taxon>Metazoa</taxon>
        <taxon>Chordata</taxon>
        <taxon>Craniata</taxon>
        <taxon>Vertebrata</taxon>
        <taxon>Euteleostomi</taxon>
        <taxon>Actinopterygii</taxon>
        <taxon>Neopterygii</taxon>
        <taxon>Teleostei</taxon>
        <taxon>Protacanthopterygii</taxon>
        <taxon>Esociformes</taxon>
        <taxon>Umbridae</taxon>
        <taxon>Dallia</taxon>
    </lineage>
</organism>
<gene>
    <name evidence="1" type="ORF">DPEC_G00048910</name>
</gene>
<keyword evidence="2" id="KW-1185">Reference proteome</keyword>
<name>A0ACC2HBD7_DALPE</name>
<reference evidence="1" key="1">
    <citation type="submission" date="2021-05" db="EMBL/GenBank/DDBJ databases">
        <authorList>
            <person name="Pan Q."/>
            <person name="Jouanno E."/>
            <person name="Zahm M."/>
            <person name="Klopp C."/>
            <person name="Cabau C."/>
            <person name="Louis A."/>
            <person name="Berthelot C."/>
            <person name="Parey E."/>
            <person name="Roest Crollius H."/>
            <person name="Montfort J."/>
            <person name="Robinson-Rechavi M."/>
            <person name="Bouchez O."/>
            <person name="Lampietro C."/>
            <person name="Lopez Roques C."/>
            <person name="Donnadieu C."/>
            <person name="Postlethwait J."/>
            <person name="Bobe J."/>
            <person name="Dillon D."/>
            <person name="Chandos A."/>
            <person name="von Hippel F."/>
            <person name="Guiguen Y."/>
        </authorList>
    </citation>
    <scope>NUCLEOTIDE SEQUENCE</scope>
    <source>
        <strain evidence="1">YG-Jan2019</strain>
    </source>
</reference>
<evidence type="ECO:0000313" key="2">
    <source>
        <dbReference type="Proteomes" id="UP001157502"/>
    </source>
</evidence>
<accession>A0ACC2HBD7</accession>
<sequence length="150" mass="16560">MSNVSGVTMEGEPMRRTEYNPQTYTRGDTEIDKRLGGALIAVGLGVAAAGFAGRYAFQLWKPLGQVLSQTVKKMPISTFSSHYYKGGFEQKMTKREASLILGVSPTSTKSKVRDAHRRIMVLNHPDKGGSPYMAAKINEAKDLLDKDLRH</sequence>
<dbReference type="Proteomes" id="UP001157502">
    <property type="component" value="Chromosome 4"/>
</dbReference>
<comment type="caution">
    <text evidence="1">The sequence shown here is derived from an EMBL/GenBank/DDBJ whole genome shotgun (WGS) entry which is preliminary data.</text>
</comment>
<protein>
    <submittedName>
        <fullName evidence="1">Uncharacterized protein</fullName>
    </submittedName>
</protein>